<dbReference type="Pfam" id="PF00083">
    <property type="entry name" value="Sugar_tr"/>
    <property type="match status" value="1"/>
</dbReference>
<dbReference type="Gene3D" id="1.20.1250.20">
    <property type="entry name" value="MFS general substrate transporter like domains"/>
    <property type="match status" value="1"/>
</dbReference>
<sequence length="396" mass="43382">MLLGVVIEITAPKLERPHSGRVHHAVHRRSTAVDRAVARFRALPSRREDLMMTSYITIGTSGNILSGLPCAPHRFGRTSCIVFVIQIFALPESPTWSTVHGKPEQAMRTIKDTYPSRLEAEQEILFAEYECTLGKEVDLREMGKTAWFADCFRGTDLRRTFCAFFPAMTSSMMGNSIVGPQATYFFTLAEQNDALASTCISLGYGLVGLFILFLCVDNTCVGRKRLLFAGQASMTAAMFAAVATAFSSPYPQVAGNLMLAFLCLGLAGAQDGPSGCGWTYIGESGSLRLRAKTTTLGNLGNGILGTAYNVAIPYMLTTFSFSIKGSAFWSGSWGVLAIVLTYFFVPDYTGRSYAQIDEMFVKKVPARKFRAYECTGDYRRDVIGEVKQRADAVDSV</sequence>
<name>A0A427XPF0_9TREE</name>
<comment type="subcellular location">
    <subcellularLocation>
        <location evidence="1">Membrane</location>
        <topology evidence="1">Multi-pass membrane protein</topology>
    </subcellularLocation>
</comment>
<dbReference type="Proteomes" id="UP000279259">
    <property type="component" value="Unassembled WGS sequence"/>
</dbReference>
<dbReference type="AlphaFoldDB" id="A0A427XPF0"/>
<dbReference type="OrthoDB" id="6612291at2759"/>
<dbReference type="EMBL" id="RSCD01000034">
    <property type="protein sequence ID" value="RSH80703.1"/>
    <property type="molecule type" value="Genomic_DNA"/>
</dbReference>
<evidence type="ECO:0000313" key="6">
    <source>
        <dbReference type="EMBL" id="RSH80703.1"/>
    </source>
</evidence>
<gene>
    <name evidence="6" type="ORF">EHS25_007181</name>
</gene>
<evidence type="ECO:0000256" key="1">
    <source>
        <dbReference type="ARBA" id="ARBA00004141"/>
    </source>
</evidence>
<keyword evidence="2 5" id="KW-0812">Transmembrane</keyword>
<dbReference type="InterPro" id="IPR005828">
    <property type="entry name" value="MFS_sugar_transport-like"/>
</dbReference>
<dbReference type="InterPro" id="IPR050360">
    <property type="entry name" value="MFS_Sugar_Transporters"/>
</dbReference>
<evidence type="ECO:0000256" key="2">
    <source>
        <dbReference type="ARBA" id="ARBA00022692"/>
    </source>
</evidence>
<dbReference type="PANTHER" id="PTHR48022:SF5">
    <property type="entry name" value="ALPHA-GLUCOSIDES PERMEASE MPH2-RELATED"/>
    <property type="match status" value="1"/>
</dbReference>
<organism evidence="6 7">
    <name type="scientific">Saitozyma podzolica</name>
    <dbReference type="NCBI Taxonomy" id="1890683"/>
    <lineage>
        <taxon>Eukaryota</taxon>
        <taxon>Fungi</taxon>
        <taxon>Dikarya</taxon>
        <taxon>Basidiomycota</taxon>
        <taxon>Agaricomycotina</taxon>
        <taxon>Tremellomycetes</taxon>
        <taxon>Tremellales</taxon>
        <taxon>Trimorphomycetaceae</taxon>
        <taxon>Saitozyma</taxon>
    </lineage>
</organism>
<dbReference type="SUPFAM" id="SSF103473">
    <property type="entry name" value="MFS general substrate transporter"/>
    <property type="match status" value="1"/>
</dbReference>
<keyword evidence="7" id="KW-1185">Reference proteome</keyword>
<reference evidence="6 7" key="1">
    <citation type="submission" date="2018-11" db="EMBL/GenBank/DDBJ databases">
        <title>Genome sequence of Saitozyma podzolica DSM 27192.</title>
        <authorList>
            <person name="Aliyu H."/>
            <person name="Gorte O."/>
            <person name="Ochsenreither K."/>
        </authorList>
    </citation>
    <scope>NUCLEOTIDE SEQUENCE [LARGE SCALE GENOMIC DNA]</scope>
    <source>
        <strain evidence="6 7">DSM 27192</strain>
    </source>
</reference>
<feature type="transmembrane region" description="Helical" evidence="5">
    <location>
        <begin position="194"/>
        <end position="214"/>
    </location>
</feature>
<dbReference type="GO" id="GO:0005351">
    <property type="term" value="F:carbohydrate:proton symporter activity"/>
    <property type="evidence" value="ECO:0007669"/>
    <property type="project" value="TreeGrafter"/>
</dbReference>
<dbReference type="PANTHER" id="PTHR48022">
    <property type="entry name" value="PLASTIDIC GLUCOSE TRANSPORTER 4"/>
    <property type="match status" value="1"/>
</dbReference>
<feature type="transmembrane region" description="Helical" evidence="5">
    <location>
        <begin position="327"/>
        <end position="345"/>
    </location>
</feature>
<keyword evidence="3 5" id="KW-1133">Transmembrane helix</keyword>
<accession>A0A427XPF0</accession>
<dbReference type="GO" id="GO:0016020">
    <property type="term" value="C:membrane"/>
    <property type="evidence" value="ECO:0007669"/>
    <property type="project" value="UniProtKB-SubCell"/>
</dbReference>
<proteinExistence type="predicted"/>
<evidence type="ECO:0000256" key="4">
    <source>
        <dbReference type="ARBA" id="ARBA00023136"/>
    </source>
</evidence>
<evidence type="ECO:0000256" key="5">
    <source>
        <dbReference type="SAM" id="Phobius"/>
    </source>
</evidence>
<evidence type="ECO:0000256" key="3">
    <source>
        <dbReference type="ARBA" id="ARBA00022989"/>
    </source>
</evidence>
<evidence type="ECO:0000313" key="7">
    <source>
        <dbReference type="Proteomes" id="UP000279259"/>
    </source>
</evidence>
<dbReference type="InterPro" id="IPR036259">
    <property type="entry name" value="MFS_trans_sf"/>
</dbReference>
<evidence type="ECO:0008006" key="8">
    <source>
        <dbReference type="Google" id="ProtNLM"/>
    </source>
</evidence>
<comment type="caution">
    <text evidence="6">The sequence shown here is derived from an EMBL/GenBank/DDBJ whole genome shotgun (WGS) entry which is preliminary data.</text>
</comment>
<keyword evidence="4 5" id="KW-0472">Membrane</keyword>
<feature type="transmembrane region" description="Helical" evidence="5">
    <location>
        <begin position="302"/>
        <end position="321"/>
    </location>
</feature>
<protein>
    <recommendedName>
        <fullName evidence="8">Major facilitator superfamily (MFS) profile domain-containing protein</fullName>
    </recommendedName>
</protein>